<gene>
    <name evidence="1" type="ORF">PENTCL1PPCAC_21809</name>
</gene>
<evidence type="ECO:0008006" key="3">
    <source>
        <dbReference type="Google" id="ProtNLM"/>
    </source>
</evidence>
<reference evidence="1" key="1">
    <citation type="submission" date="2023-10" db="EMBL/GenBank/DDBJ databases">
        <title>Genome assembly of Pristionchus species.</title>
        <authorList>
            <person name="Yoshida K."/>
            <person name="Sommer R.J."/>
        </authorList>
    </citation>
    <scope>NUCLEOTIDE SEQUENCE</scope>
    <source>
        <strain evidence="1">RS0144</strain>
    </source>
</reference>
<dbReference type="Proteomes" id="UP001432027">
    <property type="component" value="Unassembled WGS sequence"/>
</dbReference>
<proteinExistence type="predicted"/>
<accession>A0AAV5TZP1</accession>
<evidence type="ECO:0000313" key="1">
    <source>
        <dbReference type="EMBL" id="GMS99634.1"/>
    </source>
</evidence>
<protein>
    <recommendedName>
        <fullName evidence="3">PARP-type domain-containing protein</fullName>
    </recommendedName>
</protein>
<comment type="caution">
    <text evidence="1">The sequence shown here is derived from an EMBL/GenBank/DDBJ whole genome shotgun (WGS) entry which is preliminary data.</text>
</comment>
<sequence length="105" mass="12062">IFTGRIKKELDMETSTLQSRVREECSDDFGEIAEVVPSKDALRLRSRKCGVCSGQLTPSMKERTVISYTKRRNSKLYHLRCFKELFPNAVMDNPVKISPFAMKIC</sequence>
<dbReference type="AlphaFoldDB" id="A0AAV5TZP1"/>
<name>A0AAV5TZP1_9BILA</name>
<evidence type="ECO:0000313" key="2">
    <source>
        <dbReference type="Proteomes" id="UP001432027"/>
    </source>
</evidence>
<organism evidence="1 2">
    <name type="scientific">Pristionchus entomophagus</name>
    <dbReference type="NCBI Taxonomy" id="358040"/>
    <lineage>
        <taxon>Eukaryota</taxon>
        <taxon>Metazoa</taxon>
        <taxon>Ecdysozoa</taxon>
        <taxon>Nematoda</taxon>
        <taxon>Chromadorea</taxon>
        <taxon>Rhabditida</taxon>
        <taxon>Rhabditina</taxon>
        <taxon>Diplogasteromorpha</taxon>
        <taxon>Diplogasteroidea</taxon>
        <taxon>Neodiplogasteridae</taxon>
        <taxon>Pristionchus</taxon>
    </lineage>
</organism>
<feature type="non-terminal residue" evidence="1">
    <location>
        <position position="1"/>
    </location>
</feature>
<feature type="non-terminal residue" evidence="1">
    <location>
        <position position="105"/>
    </location>
</feature>
<keyword evidence="2" id="KW-1185">Reference proteome</keyword>
<dbReference type="EMBL" id="BTSX01000005">
    <property type="protein sequence ID" value="GMS99634.1"/>
    <property type="molecule type" value="Genomic_DNA"/>
</dbReference>